<evidence type="ECO:0000256" key="1">
    <source>
        <dbReference type="ARBA" id="ARBA00022741"/>
    </source>
</evidence>
<reference evidence="5" key="2">
    <citation type="submission" date="2022-10" db="EMBL/GenBank/DDBJ databases">
        <authorList>
            <person name="Johnston A.E."/>
            <person name="Shavalier M.A."/>
            <person name="Scribner K.T."/>
            <person name="Soto E."/>
            <person name="Griffin M.J."/>
            <person name="Waldbieser G.C."/>
            <person name="Richardson B.M."/>
            <person name="Winters A.D."/>
            <person name="Yun S."/>
            <person name="Baker E.A."/>
            <person name="Larson D.L."/>
            <person name="Kiupel M."/>
            <person name="Loch T.P."/>
        </authorList>
    </citation>
    <scope>NUCLEOTIDE SEQUENCE</scope>
    <source>
        <strain evidence="5">200413-11TC</strain>
    </source>
</reference>
<organism evidence="5">
    <name type="scientific">Lake sturgeon herpesvirus</name>
    <dbReference type="NCBI Taxonomy" id="2922427"/>
    <lineage>
        <taxon>Viruses</taxon>
        <taxon>Duplodnaviria</taxon>
        <taxon>Heunggongvirae</taxon>
        <taxon>Peploviricota</taxon>
        <taxon>Herviviricetes</taxon>
        <taxon>Herpesvirales</taxon>
        <taxon>Alloherpesviridae</taxon>
    </lineage>
</organism>
<dbReference type="InterPro" id="IPR007807">
    <property type="entry name" value="TcmA/NAT10_helicase"/>
</dbReference>
<evidence type="ECO:0000313" key="5">
    <source>
        <dbReference type="EMBL" id="WAS29288.1"/>
    </source>
</evidence>
<dbReference type="GO" id="GO:0005524">
    <property type="term" value="F:ATP binding"/>
    <property type="evidence" value="ECO:0007669"/>
    <property type="project" value="UniProtKB-KW"/>
</dbReference>
<dbReference type="InterPro" id="IPR027417">
    <property type="entry name" value="P-loop_NTPase"/>
</dbReference>
<name>A0A9E9JWP6_9VIRU</name>
<dbReference type="Gene3D" id="3.40.50.300">
    <property type="entry name" value="P-loop containing nucleotide triphosphate hydrolases"/>
    <property type="match status" value="1"/>
</dbReference>
<evidence type="ECO:0000259" key="3">
    <source>
        <dbReference type="Pfam" id="PF02499"/>
    </source>
</evidence>
<dbReference type="Pfam" id="PF02499">
    <property type="entry name" value="DNA_pack_C"/>
    <property type="match status" value="1"/>
</dbReference>
<sequence>MYLNTQGQQCKAEHLADGFFRHVYKWQEQADHAKSKIQAQNELALLNQKANIAQNILQLGLDGYKAKISCLQYKAGYVEDNKRVFYRFNLMIDSLFKLMSHCGNFRLEEFQRELMWGFILGIAPRQFDSDLYKYKHVLLCRLGLGNPDIEAYDPDNPSKRISNLIDEVFNRYAKRYTLAIVPRRCGKTTIMKMLLAVAITFLDMDIMVQAHCAGTCTTLYNEVLNMIFAMEKMDWFPPEFVHTAIVGEKENQSFIYNPAVKPKKSTVHFIAAGANTARGQNPDLVLIDEAGFINLPALLSVLPLMAINGTKQIHISSPVNHNAWISRVEDIKDADGQQAVHVAVHRFKCKYHADAPGATCSCSDIYCPDHITVNHLLQSLLNLVQPGSFEMELTGAVQPGGKNEINPRPFTDDICAQFAGFTASLSSVRNKVAGMYVSIDPTFSTGTLSGVGICSLVRTTDDRFLILGLDEIKVDDLRELTMKVHVAALLAHIYSFFVMFPTICKTLPITVVIEQNTFTYDITNLWHQVDAEARKQFGLALEVYSENPGEIGKHTGRNKTSMVLSCAALIKAGRLGRIDTCLSMGSSIRGHFLQTMAALKNEDQAAFTMACNERTLESLIQLPQMQNIPAEAFDSGKTALHALCIEMIAVEIDTERKIPVVVTGGKKRGDKGVFTKDDMLAAFIIAVAAAINKPAQQQQ</sequence>
<feature type="domain" description="Probable DNA packing protein C-terminal" evidence="3">
    <location>
        <begin position="308"/>
        <end position="517"/>
    </location>
</feature>
<feature type="domain" description="TcmA/NAT10 helicase" evidence="4">
    <location>
        <begin position="185"/>
        <end position="302"/>
    </location>
</feature>
<accession>A0A9E9JWP6</accession>
<dbReference type="InterPro" id="IPR003498">
    <property type="entry name" value="DNA_pack_C"/>
</dbReference>
<keyword evidence="2" id="KW-0067">ATP-binding</keyword>
<proteinExistence type="predicted"/>
<dbReference type="GO" id="GO:0051276">
    <property type="term" value="P:chromosome organization"/>
    <property type="evidence" value="ECO:0007669"/>
    <property type="project" value="InterPro"/>
</dbReference>
<reference evidence="5" key="1">
    <citation type="journal article" date="2022" name="Animals (Basel)">
        <title>First Isolation of a Herpesvirus (Family Alloherpesviridae) from Great Lakes Lake Sturgeon (Acipenser fulvescens).</title>
        <authorList>
            <person name="Johnston A.E."/>
            <person name="Shavalier M.A."/>
            <person name="Scribner K.T."/>
            <person name="Soto E."/>
            <person name="Griffin M.J."/>
            <person name="Waldbieser G.C."/>
            <person name="Richardson B.M."/>
            <person name="Winters A.D."/>
            <person name="Yun S."/>
            <person name="Baker E.A."/>
            <person name="Larson D.L."/>
            <person name="Kiupel M."/>
            <person name="Loch T.P."/>
        </authorList>
    </citation>
    <scope>NUCLEOTIDE SEQUENCE</scope>
    <source>
        <strain evidence="5">200413-11TC</strain>
    </source>
</reference>
<dbReference type="EMBL" id="OP729416">
    <property type="protein sequence ID" value="WAS29288.1"/>
    <property type="molecule type" value="Genomic_DNA"/>
</dbReference>
<keyword evidence="1" id="KW-0547">Nucleotide-binding</keyword>
<protein>
    <submittedName>
        <fullName evidence="5">DNA packaging terminase subunit 1</fullName>
    </submittedName>
</protein>
<dbReference type="Pfam" id="PF05127">
    <property type="entry name" value="NAT10_TcmA_helicase"/>
    <property type="match status" value="1"/>
</dbReference>
<evidence type="ECO:0000259" key="4">
    <source>
        <dbReference type="Pfam" id="PF05127"/>
    </source>
</evidence>
<evidence type="ECO:0000256" key="2">
    <source>
        <dbReference type="ARBA" id="ARBA00022840"/>
    </source>
</evidence>